<dbReference type="Proteomes" id="UP001500518">
    <property type="component" value="Unassembled WGS sequence"/>
</dbReference>
<feature type="compositionally biased region" description="Polar residues" evidence="1">
    <location>
        <begin position="206"/>
        <end position="219"/>
    </location>
</feature>
<feature type="transmembrane region" description="Helical" evidence="2">
    <location>
        <begin position="29"/>
        <end position="50"/>
    </location>
</feature>
<keyword evidence="2" id="KW-0812">Transmembrane</keyword>
<accession>A0ABP9KC57</accession>
<comment type="caution">
    <text evidence="3">The sequence shown here is derived from an EMBL/GenBank/DDBJ whole genome shotgun (WGS) entry which is preliminary data.</text>
</comment>
<organism evidence="3 4">
    <name type="scientific">Erythrobacter westpacificensis</name>
    <dbReference type="NCBI Taxonomy" id="1055231"/>
    <lineage>
        <taxon>Bacteria</taxon>
        <taxon>Pseudomonadati</taxon>
        <taxon>Pseudomonadota</taxon>
        <taxon>Alphaproteobacteria</taxon>
        <taxon>Sphingomonadales</taxon>
        <taxon>Erythrobacteraceae</taxon>
        <taxon>Erythrobacter/Porphyrobacter group</taxon>
        <taxon>Erythrobacter</taxon>
    </lineage>
</organism>
<sequence>MASSPMHMDDTVKAPALKTGKPPITASPAFPWIVALWFAALLGIGSLILPNTMLERAVLATGLAAEFPAAAPPLGFTAKALLALVGTLAGGAFGLLLARRIAAFRNGRQPLISATNTGKHGVDDRAEGPVLLERAKVSESASDAEQEPFELEEVAVLPETLPGGESSAGAHRGENEPMGAPGYSEPAEARATAAEYEPTAGPDPKTWTQSEEPVSENHTFQTPDELDVETDDEAHVTNCDAGPVLDSPIVREDRDSDGLVQLVQRLGSTLEKHREWVARNAARAAAEASIPAADTSETQDEAGAPRTEVLQSEAPVSEEFEPAGPEDVSQAMAAYFGAASASASTEDDHAASFTLPILKEKKPVETPRHSNDDNERALREALMNLQRMSN</sequence>
<feature type="transmembrane region" description="Helical" evidence="2">
    <location>
        <begin position="80"/>
        <end position="98"/>
    </location>
</feature>
<evidence type="ECO:0000313" key="3">
    <source>
        <dbReference type="EMBL" id="GAA5055811.1"/>
    </source>
</evidence>
<keyword evidence="2" id="KW-1133">Transmembrane helix</keyword>
<name>A0ABP9KC57_9SPHN</name>
<feature type="compositionally biased region" description="Basic and acidic residues" evidence="1">
    <location>
        <begin position="358"/>
        <end position="379"/>
    </location>
</feature>
<proteinExistence type="predicted"/>
<protein>
    <submittedName>
        <fullName evidence="3">Uncharacterized protein</fullName>
    </submittedName>
</protein>
<evidence type="ECO:0000256" key="1">
    <source>
        <dbReference type="SAM" id="MobiDB-lite"/>
    </source>
</evidence>
<keyword evidence="2" id="KW-0472">Membrane</keyword>
<feature type="region of interest" description="Disordered" evidence="1">
    <location>
        <begin position="341"/>
        <end position="390"/>
    </location>
</feature>
<gene>
    <name evidence="3" type="ORF">GCM10023208_19990</name>
</gene>
<feature type="region of interest" description="Disordered" evidence="1">
    <location>
        <begin position="160"/>
        <end position="219"/>
    </location>
</feature>
<evidence type="ECO:0000313" key="4">
    <source>
        <dbReference type="Proteomes" id="UP001500518"/>
    </source>
</evidence>
<evidence type="ECO:0000256" key="2">
    <source>
        <dbReference type="SAM" id="Phobius"/>
    </source>
</evidence>
<dbReference type="EMBL" id="BAABHV010000010">
    <property type="protein sequence ID" value="GAA5055811.1"/>
    <property type="molecule type" value="Genomic_DNA"/>
</dbReference>
<feature type="region of interest" description="Disordered" evidence="1">
    <location>
        <begin position="286"/>
        <end position="326"/>
    </location>
</feature>
<reference evidence="4" key="1">
    <citation type="journal article" date="2019" name="Int. J. Syst. Evol. Microbiol.">
        <title>The Global Catalogue of Microorganisms (GCM) 10K type strain sequencing project: providing services to taxonomists for standard genome sequencing and annotation.</title>
        <authorList>
            <consortium name="The Broad Institute Genomics Platform"/>
            <consortium name="The Broad Institute Genome Sequencing Center for Infectious Disease"/>
            <person name="Wu L."/>
            <person name="Ma J."/>
        </authorList>
    </citation>
    <scope>NUCLEOTIDE SEQUENCE [LARGE SCALE GENOMIC DNA]</scope>
    <source>
        <strain evidence="4">JCM 18014</strain>
    </source>
</reference>
<keyword evidence="4" id="KW-1185">Reference proteome</keyword>